<accession>A0A6M3LBU2</accession>
<proteinExistence type="predicted"/>
<evidence type="ECO:0000313" key="1">
    <source>
        <dbReference type="EMBL" id="QJA74129.1"/>
    </source>
</evidence>
<name>A0A6M3LBU2_9ZZZZ</name>
<dbReference type="AlphaFoldDB" id="A0A6M3LBU2"/>
<protein>
    <submittedName>
        <fullName evidence="2">Uncharacterized protein</fullName>
    </submittedName>
</protein>
<evidence type="ECO:0000313" key="2">
    <source>
        <dbReference type="EMBL" id="QJA92466.1"/>
    </source>
</evidence>
<organism evidence="2">
    <name type="scientific">viral metagenome</name>
    <dbReference type="NCBI Taxonomy" id="1070528"/>
    <lineage>
        <taxon>unclassified sequences</taxon>
        <taxon>metagenomes</taxon>
        <taxon>organismal metagenomes</taxon>
    </lineage>
</organism>
<gene>
    <name evidence="1" type="ORF">MM415A02091_0008</name>
    <name evidence="2" type="ORF">MM415B04658_0008</name>
</gene>
<dbReference type="EMBL" id="MT143069">
    <property type="protein sequence ID" value="QJA92466.1"/>
    <property type="molecule type" value="Genomic_DNA"/>
</dbReference>
<dbReference type="EMBL" id="MT142076">
    <property type="protein sequence ID" value="QJA74129.1"/>
    <property type="molecule type" value="Genomic_DNA"/>
</dbReference>
<sequence>MKIRIGFVSNSSTTSFLIYGTVLQDKDESDYKQMRDCGLISVCGNPNWDSTQYLGASWDTVGDDETGKEFKERVEKSIKKVLGREVECQTYEEAYYDG</sequence>
<reference evidence="2" key="1">
    <citation type="submission" date="2020-03" db="EMBL/GenBank/DDBJ databases">
        <title>The deep terrestrial virosphere.</title>
        <authorList>
            <person name="Holmfeldt K."/>
            <person name="Nilsson E."/>
            <person name="Simone D."/>
            <person name="Lopez-Fernandez M."/>
            <person name="Wu X."/>
            <person name="de Brujin I."/>
            <person name="Lundin D."/>
            <person name="Andersson A."/>
            <person name="Bertilsson S."/>
            <person name="Dopson M."/>
        </authorList>
    </citation>
    <scope>NUCLEOTIDE SEQUENCE</scope>
    <source>
        <strain evidence="1">MM415A02091</strain>
        <strain evidence="2">MM415B04658</strain>
    </source>
</reference>